<dbReference type="AlphaFoldDB" id="A0A2H1EH29"/>
<proteinExistence type="predicted"/>
<accession>A0A2H1EH29</accession>
<reference evidence="2" key="1">
    <citation type="submission" date="2016-12" db="EMBL/GenBank/DDBJ databases">
        <authorList>
            <person name="Herbold C."/>
        </authorList>
    </citation>
    <scope>NUCLEOTIDE SEQUENCE [LARGE SCALE GENOMIC DNA]</scope>
</reference>
<protein>
    <submittedName>
        <fullName evidence="1">Uncharacterized protein</fullName>
    </submittedName>
</protein>
<sequence>MKMGVPLNPLAIKKAMDVKNWVDKHPLKCTSKFVDVQKSKDGKSYLAIFEFGFATEKEAQMFKDIYDLAENFGI</sequence>
<evidence type="ECO:0000313" key="1">
    <source>
        <dbReference type="EMBL" id="SHO46031.1"/>
    </source>
</evidence>
<gene>
    <name evidence="1" type="ORF">NSIN_20860</name>
</gene>
<dbReference type="EMBL" id="FRFC01000003">
    <property type="protein sequence ID" value="SHO46031.1"/>
    <property type="molecule type" value="Genomic_DNA"/>
</dbReference>
<keyword evidence="2" id="KW-1185">Reference proteome</keyword>
<name>A0A2H1EH29_9ARCH</name>
<dbReference type="Proteomes" id="UP000232412">
    <property type="component" value="Unassembled WGS sequence"/>
</dbReference>
<organism evidence="1 2">
    <name type="scientific">Nitrosotalea sinensis</name>
    <dbReference type="NCBI Taxonomy" id="1499975"/>
    <lineage>
        <taxon>Archaea</taxon>
        <taxon>Nitrososphaerota</taxon>
        <taxon>Nitrososphaeria</taxon>
        <taxon>Nitrosotaleales</taxon>
        <taxon>Nitrosotaleaceae</taxon>
        <taxon>Nitrosotalea</taxon>
    </lineage>
</organism>
<evidence type="ECO:0000313" key="2">
    <source>
        <dbReference type="Proteomes" id="UP000232412"/>
    </source>
</evidence>